<evidence type="ECO:0000256" key="6">
    <source>
        <dbReference type="ARBA" id="ARBA00023237"/>
    </source>
</evidence>
<evidence type="ECO:0000259" key="9">
    <source>
        <dbReference type="Pfam" id="PF07715"/>
    </source>
</evidence>
<dbReference type="InterPro" id="IPR023996">
    <property type="entry name" value="TonB-dep_OMP_SusC/RagA"/>
</dbReference>
<name>A0A2N3IBT9_9BACT</name>
<feature type="domain" description="TonB-dependent receptor plug" evidence="9">
    <location>
        <begin position="129"/>
        <end position="236"/>
    </location>
</feature>
<feature type="chain" id="PRO_5014956476" evidence="8">
    <location>
        <begin position="27"/>
        <end position="1045"/>
    </location>
</feature>
<dbReference type="Gene3D" id="2.40.170.20">
    <property type="entry name" value="TonB-dependent receptor, beta-barrel domain"/>
    <property type="match status" value="1"/>
</dbReference>
<dbReference type="SUPFAM" id="SSF56935">
    <property type="entry name" value="Porins"/>
    <property type="match status" value="1"/>
</dbReference>
<evidence type="ECO:0000256" key="8">
    <source>
        <dbReference type="SAM" id="SignalP"/>
    </source>
</evidence>
<reference evidence="10 11" key="1">
    <citation type="journal article" date="2017" name="Front. Microbiol.">
        <title>Labilibaculum manganireducens gen. nov., sp. nov. and Labilibaculum filiforme sp. nov., Novel Bacteroidetes Isolated from Subsurface Sediments of the Baltic Sea.</title>
        <authorList>
            <person name="Vandieken V."/>
            <person name="Marshall I.P."/>
            <person name="Niemann H."/>
            <person name="Engelen B."/>
            <person name="Cypionka H."/>
        </authorList>
    </citation>
    <scope>NUCLEOTIDE SEQUENCE [LARGE SCALE GENOMIC DNA]</scope>
    <source>
        <strain evidence="10 11">59.10-2M</strain>
    </source>
</reference>
<dbReference type="InterPro" id="IPR008969">
    <property type="entry name" value="CarboxyPept-like_regulatory"/>
</dbReference>
<evidence type="ECO:0000313" key="10">
    <source>
        <dbReference type="EMBL" id="PKQ67760.1"/>
    </source>
</evidence>
<accession>A0A2N3IBT9</accession>
<dbReference type="Proteomes" id="UP000233618">
    <property type="component" value="Unassembled WGS sequence"/>
</dbReference>
<gene>
    <name evidence="10" type="ORF">BZG01_06830</name>
</gene>
<dbReference type="NCBIfam" id="TIGR04057">
    <property type="entry name" value="SusC_RagA_signa"/>
    <property type="match status" value="1"/>
</dbReference>
<dbReference type="GO" id="GO:0009279">
    <property type="term" value="C:cell outer membrane"/>
    <property type="evidence" value="ECO:0007669"/>
    <property type="project" value="UniProtKB-SubCell"/>
</dbReference>
<dbReference type="AlphaFoldDB" id="A0A2N3IBT9"/>
<dbReference type="Pfam" id="PF13715">
    <property type="entry name" value="CarbopepD_reg_2"/>
    <property type="match status" value="1"/>
</dbReference>
<dbReference type="Gene3D" id="2.170.130.10">
    <property type="entry name" value="TonB-dependent receptor, plug domain"/>
    <property type="match status" value="1"/>
</dbReference>
<comment type="subcellular location">
    <subcellularLocation>
        <location evidence="1 7">Cell outer membrane</location>
        <topology evidence="1 7">Multi-pass membrane protein</topology>
    </subcellularLocation>
</comment>
<evidence type="ECO:0000313" key="11">
    <source>
        <dbReference type="Proteomes" id="UP000233618"/>
    </source>
</evidence>
<dbReference type="EMBL" id="MVDE01000007">
    <property type="protein sequence ID" value="PKQ67760.1"/>
    <property type="molecule type" value="Genomic_DNA"/>
</dbReference>
<keyword evidence="5 7" id="KW-0472">Membrane</keyword>
<dbReference type="FunFam" id="2.170.130.10:FF:000008">
    <property type="entry name" value="SusC/RagA family TonB-linked outer membrane protein"/>
    <property type="match status" value="1"/>
</dbReference>
<dbReference type="PROSITE" id="PS52016">
    <property type="entry name" value="TONB_DEPENDENT_REC_3"/>
    <property type="match status" value="1"/>
</dbReference>
<evidence type="ECO:0000256" key="3">
    <source>
        <dbReference type="ARBA" id="ARBA00022452"/>
    </source>
</evidence>
<evidence type="ECO:0000256" key="4">
    <source>
        <dbReference type="ARBA" id="ARBA00022692"/>
    </source>
</evidence>
<dbReference type="InterPro" id="IPR036942">
    <property type="entry name" value="Beta-barrel_TonB_sf"/>
</dbReference>
<dbReference type="InterPro" id="IPR012910">
    <property type="entry name" value="Plug_dom"/>
</dbReference>
<dbReference type="Gene3D" id="2.60.40.1120">
    <property type="entry name" value="Carboxypeptidase-like, regulatory domain"/>
    <property type="match status" value="1"/>
</dbReference>
<dbReference type="NCBIfam" id="TIGR04056">
    <property type="entry name" value="OMP_RagA_SusC"/>
    <property type="match status" value="1"/>
</dbReference>
<comment type="caution">
    <text evidence="10">The sequence shown here is derived from an EMBL/GenBank/DDBJ whole genome shotgun (WGS) entry which is preliminary data.</text>
</comment>
<evidence type="ECO:0000256" key="1">
    <source>
        <dbReference type="ARBA" id="ARBA00004571"/>
    </source>
</evidence>
<keyword evidence="3 7" id="KW-1134">Transmembrane beta strand</keyword>
<keyword evidence="8" id="KW-0732">Signal</keyword>
<dbReference type="InterPro" id="IPR037066">
    <property type="entry name" value="Plug_dom_sf"/>
</dbReference>
<keyword evidence="11" id="KW-1185">Reference proteome</keyword>
<keyword evidence="6 7" id="KW-0998">Cell outer membrane</keyword>
<protein>
    <submittedName>
        <fullName evidence="10">SusC/RagA family protein</fullName>
    </submittedName>
</protein>
<sequence length="1045" mass="115124">MNLFKSKRKQFKVFFITLLTSCFFMAGNVNVCAQGQTISVTGSVKDQTGLSIIGATIVEKGSVTNGTITDIDGNYHIKVPENATITVSFIGFSTQEVPVTGKSVINFTLAEETTNLDELIVVGYGVQKKSDVTGAVTRVSAEDIVAMPVKDAVQAMQGKTAGVDITSNQRPGETGSITIRGIRSLNASQSPLYVVDGMVVQSGGIDNINPNDIESIDILKDASATAVYGSRGANGVVLVTTKKGKTGEVSFNYSGSVTIEKMYDVTEMMDAAEWLDYARLAKYNMGSYASATPSYAADLATWGSVGASFANIEKGWVDGAWDASKVGNYNWGDHGKRTAVSTEHTISASGGTEKFKGYGSFGYLRQEGTQPDQLYQRYTAKTNFEVSPTKWFKFGTTMNLSYGEQDYGYSFTKSSTGPGDYYSALKSMLPWTVPYDENGDYIRNPAAGDVNIINPIKELDYNTNNRQSLRATGSFYSQLDFGNMWKPLDGLSYRIQFGPEFKYYRLGVFNAAEGINGDGNNAAKYNTNNTRAYTLDNLLYYNKTFANLHKVGLTAMQSFSKYHFENGDMKATDVASTSELWYNLASGGDAYSLGTGLAEKQMESYMLRGNYTFNDKYMLTASMRWDGASQLAEGNKWASFPSLALGWRIDQEDFMNNASWIDGLKARFGFGITGNAAIDAYDTKGAVASLYYNWGTTSSDLGYVASDPSVKYPPKMANTDLSWEKTAQYNVGVDYVFFNGRLSGSIDAYKTKTSDLLMIMSIPSLTGYTSTWANIGETKGSGIDLQINTVNIKSNDFNWETSITWSKDQSEISKLNNGLTEVPNNAWFVGEDIGVYYDYVYDGIWKTSETAEAAVYGRKPGQIKIKDLNNDGTIDANEDRQIVGNKRPDWSGGMTNTFRYKNFDLSFFIYSRWGNTFRSGKETLDGRFTMRKIDYWVAGVNEDAEYYSPGSNGEAADTYASSMNYQDGSFVKMRNISLGYNFTPKQLKKLGISKLKVYAQCMNPFTIYSKCDYLDTDLSGYNNNTTSTGSSTTLKSFVFGLNLGF</sequence>
<feature type="signal peptide" evidence="8">
    <location>
        <begin position="1"/>
        <end position="26"/>
    </location>
</feature>
<evidence type="ECO:0000256" key="5">
    <source>
        <dbReference type="ARBA" id="ARBA00023136"/>
    </source>
</evidence>
<dbReference type="RefSeq" id="WP_101309070.1">
    <property type="nucleotide sequence ID" value="NZ_MVDE01000007.1"/>
</dbReference>
<dbReference type="Pfam" id="PF07715">
    <property type="entry name" value="Plug"/>
    <property type="match status" value="1"/>
</dbReference>
<keyword evidence="4 7" id="KW-0812">Transmembrane</keyword>
<evidence type="ECO:0000256" key="7">
    <source>
        <dbReference type="PROSITE-ProRule" id="PRU01360"/>
    </source>
</evidence>
<evidence type="ECO:0000256" key="2">
    <source>
        <dbReference type="ARBA" id="ARBA00022448"/>
    </source>
</evidence>
<dbReference type="InterPro" id="IPR039426">
    <property type="entry name" value="TonB-dep_rcpt-like"/>
</dbReference>
<keyword evidence="2 7" id="KW-0813">Transport</keyword>
<organism evidence="10 11">
    <name type="scientific">Labilibaculum manganireducens</name>
    <dbReference type="NCBI Taxonomy" id="1940525"/>
    <lineage>
        <taxon>Bacteria</taxon>
        <taxon>Pseudomonadati</taxon>
        <taxon>Bacteroidota</taxon>
        <taxon>Bacteroidia</taxon>
        <taxon>Marinilabiliales</taxon>
        <taxon>Marinifilaceae</taxon>
        <taxon>Labilibaculum</taxon>
    </lineage>
</organism>
<comment type="similarity">
    <text evidence="7">Belongs to the TonB-dependent receptor family.</text>
</comment>
<dbReference type="SUPFAM" id="SSF49464">
    <property type="entry name" value="Carboxypeptidase regulatory domain-like"/>
    <property type="match status" value="1"/>
</dbReference>
<dbReference type="InterPro" id="IPR023997">
    <property type="entry name" value="TonB-dep_OMP_SusC/RagA_CS"/>
</dbReference>
<proteinExistence type="inferred from homology"/>